<dbReference type="RefSeq" id="WP_310369217.1">
    <property type="nucleotide sequence ID" value="NZ_JAVDYB010000001.1"/>
</dbReference>
<dbReference type="GO" id="GO:0004553">
    <property type="term" value="F:hydrolase activity, hydrolyzing O-glycosyl compounds"/>
    <property type="evidence" value="ECO:0007669"/>
    <property type="project" value="TreeGrafter"/>
</dbReference>
<dbReference type="CDD" id="cd00028">
    <property type="entry name" value="B_lectin"/>
    <property type="match status" value="1"/>
</dbReference>
<dbReference type="PANTHER" id="PTHR12631:SF10">
    <property type="entry name" value="BETA-XYLOSIDASE-LIKE PROTEIN-RELATED"/>
    <property type="match status" value="1"/>
</dbReference>
<keyword evidence="4" id="KW-1185">Reference proteome</keyword>
<dbReference type="PROSITE" id="PS50927">
    <property type="entry name" value="BULB_LECTIN"/>
    <property type="match status" value="1"/>
</dbReference>
<evidence type="ECO:0000313" key="3">
    <source>
        <dbReference type="EMBL" id="MDR7277013.1"/>
    </source>
</evidence>
<dbReference type="InterPro" id="IPR036426">
    <property type="entry name" value="Bulb-type_lectin_dom_sf"/>
</dbReference>
<dbReference type="InterPro" id="IPR001480">
    <property type="entry name" value="Bulb-type_lectin_dom"/>
</dbReference>
<dbReference type="SUPFAM" id="SSF51110">
    <property type="entry name" value="alpha-D-mannose-specific plant lectins"/>
    <property type="match status" value="1"/>
</dbReference>
<dbReference type="InterPro" id="IPR051923">
    <property type="entry name" value="Glycosyl_Hydrolase_39"/>
</dbReference>
<dbReference type="Gene3D" id="3.20.20.80">
    <property type="entry name" value="Glycosidases"/>
    <property type="match status" value="1"/>
</dbReference>
<dbReference type="AlphaFoldDB" id="A0AAE3YND9"/>
<gene>
    <name evidence="3" type="ORF">J2S41_003791</name>
</gene>
<reference evidence="3" key="1">
    <citation type="submission" date="2023-07" db="EMBL/GenBank/DDBJ databases">
        <title>Sequencing the genomes of 1000 actinobacteria strains.</title>
        <authorList>
            <person name="Klenk H.-P."/>
        </authorList>
    </citation>
    <scope>NUCLEOTIDE SEQUENCE</scope>
    <source>
        <strain evidence="3">DSM 44707</strain>
    </source>
</reference>
<evidence type="ECO:0000313" key="4">
    <source>
        <dbReference type="Proteomes" id="UP001183643"/>
    </source>
</evidence>
<feature type="signal peptide" evidence="1">
    <location>
        <begin position="1"/>
        <end position="31"/>
    </location>
</feature>
<feature type="chain" id="PRO_5042165119" description="Bulb-type lectin domain-containing protein" evidence="1">
    <location>
        <begin position="32"/>
        <end position="506"/>
    </location>
</feature>
<keyword evidence="1" id="KW-0732">Signal</keyword>
<dbReference type="SUPFAM" id="SSF51445">
    <property type="entry name" value="(Trans)glycosidases"/>
    <property type="match status" value="1"/>
</dbReference>
<dbReference type="Gene3D" id="2.90.10.10">
    <property type="entry name" value="Bulb-type lectin domain"/>
    <property type="match status" value="3"/>
</dbReference>
<accession>A0AAE3YND9</accession>
<dbReference type="PANTHER" id="PTHR12631">
    <property type="entry name" value="ALPHA-L-IDURONIDASE"/>
    <property type="match status" value="1"/>
</dbReference>
<evidence type="ECO:0000259" key="2">
    <source>
        <dbReference type="PROSITE" id="PS50927"/>
    </source>
</evidence>
<comment type="caution">
    <text evidence="3">The sequence shown here is derived from an EMBL/GenBank/DDBJ whole genome shotgun (WGS) entry which is preliminary data.</text>
</comment>
<feature type="domain" description="Bulb-type lectin" evidence="2">
    <location>
        <begin position="392"/>
        <end position="502"/>
    </location>
</feature>
<name>A0AAE3YND9_9ACTN</name>
<proteinExistence type="predicted"/>
<evidence type="ECO:0000256" key="1">
    <source>
        <dbReference type="SAM" id="SignalP"/>
    </source>
</evidence>
<dbReference type="EMBL" id="JAVDYB010000001">
    <property type="protein sequence ID" value="MDR7277013.1"/>
    <property type="molecule type" value="Genomic_DNA"/>
</dbReference>
<dbReference type="InterPro" id="IPR017853">
    <property type="entry name" value="GH"/>
</dbReference>
<protein>
    <recommendedName>
        <fullName evidence="2">Bulb-type lectin domain-containing protein</fullName>
    </recommendedName>
</protein>
<dbReference type="SMART" id="SM00108">
    <property type="entry name" value="B_lectin"/>
    <property type="match status" value="1"/>
</dbReference>
<dbReference type="Proteomes" id="UP001183643">
    <property type="component" value="Unassembled WGS sequence"/>
</dbReference>
<organism evidence="3 4">
    <name type="scientific">Catenuloplanes atrovinosus</name>
    <dbReference type="NCBI Taxonomy" id="137266"/>
    <lineage>
        <taxon>Bacteria</taxon>
        <taxon>Bacillati</taxon>
        <taxon>Actinomycetota</taxon>
        <taxon>Actinomycetes</taxon>
        <taxon>Micromonosporales</taxon>
        <taxon>Micromonosporaceae</taxon>
        <taxon>Catenuloplanes</taxon>
    </lineage>
</organism>
<sequence>MNGLWRSMMAACGIGAVVIGLGVAAPGPAGAQAVAPVTFSNWDVGIGGPGQGPDPAGKPVRIEMSWWAVQDDPGDPYDWTEYDEVVARAEAAGQKILVLITYAPPWANGGHTLADGLDHWFPLPEWDAEWDEFVVALTRRYAGRVWAYEIWNEPNHAAFGNYGGGTDLERKTRYWTLADRTYSLIKDECEACTVLAGGSAAGTRPANQPAIPDSVPNPNSPAEWLTFYYANDFGDAFDAVAHHPYPIWHQRQGPSQSDCARPDRVLYGPSYQPGKPYHRQCGQLAALRAVLVDHGEGHKKIWGTEWGYPTKSGMGASHPSLELIRDFEVEGVHRWRETDYLGPLFLYQYRDSAGCTDADVNPECHYGIVRRDGTRKEPRYSELAKKVANHMPASLTTGESIRAYSALRSPNGRFHLWMQGDGNLVLYDSSTGRALWSVVNKGARRLLVQPDGNLVLYKNADTPVAVWSSQTPTAGRATLWMQDDGNLVLYRDDTGRPVWASNTVVS</sequence>